<dbReference type="RefSeq" id="WP_054754556.1">
    <property type="nucleotide sequence ID" value="NZ_JBHUMZ010000021.1"/>
</dbReference>
<keyword evidence="4" id="KW-0808">Transferase</keyword>
<sequence>MIRKLYSSLFKRILDFTIAIIITLFLSPLLILLAILIKTKIGSPVIFKQQRPGLNETIFTMYKFRTMTNEVDDNGELLPDDIRLTKFGKILRSTSLDELPELFNILKGDMSIVGPRPLLVEYLNLYNDYQRRRHEVRPGLTGLAQVNGRNSLGWQEKFKLDVQYVDQVSLILDIKIMILTVLKVFLREGITSTTSSTNEKFIGNE</sequence>
<dbReference type="Pfam" id="PF02397">
    <property type="entry name" value="Bac_transf"/>
    <property type="match status" value="1"/>
</dbReference>
<dbReference type="PANTHER" id="PTHR30576">
    <property type="entry name" value="COLANIC BIOSYNTHESIS UDP-GLUCOSE LIPID CARRIER TRANSFERASE"/>
    <property type="match status" value="1"/>
</dbReference>
<dbReference type="PANTHER" id="PTHR30576:SF8">
    <property type="entry name" value="UNDECAPRENYL-PHOSPHATE GALACTOSE PHOSPHOTRANSFERASE"/>
    <property type="match status" value="1"/>
</dbReference>
<keyword evidence="5" id="KW-1185">Reference proteome</keyword>
<evidence type="ECO:0000313" key="5">
    <source>
        <dbReference type="Proteomes" id="UP001597452"/>
    </source>
</evidence>
<dbReference type="EMBL" id="JBHUMZ010000021">
    <property type="protein sequence ID" value="MFD2639175.1"/>
    <property type="molecule type" value="Genomic_DNA"/>
</dbReference>
<name>A0ABW5QC12_9BACI</name>
<evidence type="ECO:0000256" key="1">
    <source>
        <dbReference type="ARBA" id="ARBA00006464"/>
    </source>
</evidence>
<keyword evidence="2" id="KW-0472">Membrane</keyword>
<evidence type="ECO:0000256" key="2">
    <source>
        <dbReference type="SAM" id="Phobius"/>
    </source>
</evidence>
<feature type="domain" description="Bacterial sugar transferase" evidence="3">
    <location>
        <begin position="11"/>
        <end position="185"/>
    </location>
</feature>
<dbReference type="Proteomes" id="UP001597452">
    <property type="component" value="Unassembled WGS sequence"/>
</dbReference>
<feature type="transmembrane region" description="Helical" evidence="2">
    <location>
        <begin position="12"/>
        <end position="37"/>
    </location>
</feature>
<comment type="similarity">
    <text evidence="1">Belongs to the bacterial sugar transferase family.</text>
</comment>
<proteinExistence type="inferred from homology"/>
<comment type="caution">
    <text evidence="4">The sequence shown here is derived from an EMBL/GenBank/DDBJ whole genome shotgun (WGS) entry which is preliminary data.</text>
</comment>
<organism evidence="4 5">
    <name type="scientific">Piscibacillus salipiscarius</name>
    <dbReference type="NCBI Taxonomy" id="299480"/>
    <lineage>
        <taxon>Bacteria</taxon>
        <taxon>Bacillati</taxon>
        <taxon>Bacillota</taxon>
        <taxon>Bacilli</taxon>
        <taxon>Bacillales</taxon>
        <taxon>Bacillaceae</taxon>
        <taxon>Piscibacillus</taxon>
    </lineage>
</organism>
<evidence type="ECO:0000259" key="3">
    <source>
        <dbReference type="Pfam" id="PF02397"/>
    </source>
</evidence>
<dbReference type="GO" id="GO:0016740">
    <property type="term" value="F:transferase activity"/>
    <property type="evidence" value="ECO:0007669"/>
    <property type="project" value="UniProtKB-KW"/>
</dbReference>
<protein>
    <submittedName>
        <fullName evidence="4">Sugar transferase</fullName>
    </submittedName>
</protein>
<dbReference type="InterPro" id="IPR003362">
    <property type="entry name" value="Bact_transf"/>
</dbReference>
<reference evidence="5" key="1">
    <citation type="journal article" date="2019" name="Int. J. Syst. Evol. Microbiol.">
        <title>The Global Catalogue of Microorganisms (GCM) 10K type strain sequencing project: providing services to taxonomists for standard genome sequencing and annotation.</title>
        <authorList>
            <consortium name="The Broad Institute Genomics Platform"/>
            <consortium name="The Broad Institute Genome Sequencing Center for Infectious Disease"/>
            <person name="Wu L."/>
            <person name="Ma J."/>
        </authorList>
    </citation>
    <scope>NUCLEOTIDE SEQUENCE [LARGE SCALE GENOMIC DNA]</scope>
    <source>
        <strain evidence="5">TISTR 1571</strain>
    </source>
</reference>
<keyword evidence="2" id="KW-0812">Transmembrane</keyword>
<evidence type="ECO:0000313" key="4">
    <source>
        <dbReference type="EMBL" id="MFD2639175.1"/>
    </source>
</evidence>
<keyword evidence="2" id="KW-1133">Transmembrane helix</keyword>
<accession>A0ABW5QC12</accession>
<gene>
    <name evidence="4" type="ORF">ACFSW4_09890</name>
</gene>